<comment type="caution">
    <text evidence="2">The sequence shown here is derived from an EMBL/GenBank/DDBJ whole genome shotgun (WGS) entry which is preliminary data.</text>
</comment>
<reference evidence="2" key="1">
    <citation type="submission" date="2019-12" db="EMBL/GenBank/DDBJ databases">
        <authorList>
            <person name="Scholes J."/>
        </authorList>
    </citation>
    <scope>NUCLEOTIDE SEQUENCE</scope>
</reference>
<proteinExistence type="predicted"/>
<gene>
    <name evidence="2" type="ORF">SHERM_06660</name>
</gene>
<feature type="region of interest" description="Disordered" evidence="1">
    <location>
        <begin position="1"/>
        <end position="124"/>
    </location>
</feature>
<feature type="non-terminal residue" evidence="2">
    <location>
        <position position="156"/>
    </location>
</feature>
<feature type="compositionally biased region" description="Polar residues" evidence="1">
    <location>
        <begin position="8"/>
        <end position="21"/>
    </location>
</feature>
<evidence type="ECO:0000313" key="3">
    <source>
        <dbReference type="Proteomes" id="UP001153555"/>
    </source>
</evidence>
<evidence type="ECO:0000313" key="2">
    <source>
        <dbReference type="EMBL" id="CAA0840554.1"/>
    </source>
</evidence>
<dbReference type="Proteomes" id="UP001153555">
    <property type="component" value="Unassembled WGS sequence"/>
</dbReference>
<name>A0A9N7P027_STRHE</name>
<keyword evidence="3" id="KW-1185">Reference proteome</keyword>
<organism evidence="2 3">
    <name type="scientific">Striga hermonthica</name>
    <name type="common">Purple witchweed</name>
    <name type="synonym">Buchnera hermonthica</name>
    <dbReference type="NCBI Taxonomy" id="68872"/>
    <lineage>
        <taxon>Eukaryota</taxon>
        <taxon>Viridiplantae</taxon>
        <taxon>Streptophyta</taxon>
        <taxon>Embryophyta</taxon>
        <taxon>Tracheophyta</taxon>
        <taxon>Spermatophyta</taxon>
        <taxon>Magnoliopsida</taxon>
        <taxon>eudicotyledons</taxon>
        <taxon>Gunneridae</taxon>
        <taxon>Pentapetalae</taxon>
        <taxon>asterids</taxon>
        <taxon>lamiids</taxon>
        <taxon>Lamiales</taxon>
        <taxon>Orobanchaceae</taxon>
        <taxon>Buchnereae</taxon>
        <taxon>Striga</taxon>
    </lineage>
</organism>
<dbReference type="AlphaFoldDB" id="A0A9N7P027"/>
<sequence>MADGIPKNLQSTFDDAWTTTRPLGQGPPPGFSGPSQTPITPMPVLQGVGMTTAIPEGDAGPNRAHEARAADAAAMPPPPPPRSSTAAQPGGGGAQLGATVAQPGGMGTQPERAVAQGGAPPRAVVQDPEQQVIMTRQEVQQMVAEAAAQVVQQVTN</sequence>
<accession>A0A9N7P027</accession>
<dbReference type="EMBL" id="CACSLK010033252">
    <property type="protein sequence ID" value="CAA0840554.1"/>
    <property type="molecule type" value="Genomic_DNA"/>
</dbReference>
<protein>
    <submittedName>
        <fullName evidence="2">Uncharacterized protein</fullName>
    </submittedName>
</protein>
<feature type="non-terminal residue" evidence="2">
    <location>
        <position position="1"/>
    </location>
</feature>
<evidence type="ECO:0000256" key="1">
    <source>
        <dbReference type="SAM" id="MobiDB-lite"/>
    </source>
</evidence>